<dbReference type="Proteomes" id="UP000886520">
    <property type="component" value="Chromosome 10"/>
</dbReference>
<evidence type="ECO:0000256" key="4">
    <source>
        <dbReference type="ARBA" id="ARBA00022692"/>
    </source>
</evidence>
<feature type="transmembrane region" description="Helical" evidence="16">
    <location>
        <begin position="65"/>
        <end position="88"/>
    </location>
</feature>
<reference evidence="20" key="1">
    <citation type="submission" date="2021-01" db="EMBL/GenBank/DDBJ databases">
        <title>Adiantum capillus-veneris genome.</title>
        <authorList>
            <person name="Fang Y."/>
            <person name="Liao Q."/>
        </authorList>
    </citation>
    <scope>NUCLEOTIDE SEQUENCE</scope>
    <source>
        <strain evidence="20">H3</strain>
        <tissue evidence="20">Leaf</tissue>
    </source>
</reference>
<dbReference type="EMBL" id="JABFUD020000010">
    <property type="protein sequence ID" value="KAI5074216.1"/>
    <property type="molecule type" value="Genomic_DNA"/>
</dbReference>
<dbReference type="InterPro" id="IPR003137">
    <property type="entry name" value="PA_domain"/>
</dbReference>
<evidence type="ECO:0000313" key="22">
    <source>
        <dbReference type="Proteomes" id="UP000886520"/>
    </source>
</evidence>
<comment type="cofactor">
    <cofactor evidence="1">
        <name>Zn(2+)</name>
        <dbReference type="ChEBI" id="CHEBI:29105"/>
    </cofactor>
</comment>
<dbReference type="SUPFAM" id="SSF47672">
    <property type="entry name" value="Transferrin receptor-like dimerisation domain"/>
    <property type="match status" value="1"/>
</dbReference>
<evidence type="ECO:0000256" key="9">
    <source>
        <dbReference type="ARBA" id="ARBA00022989"/>
    </source>
</evidence>
<feature type="domain" description="Transferrin receptor-like dimerisation" evidence="18">
    <location>
        <begin position="645"/>
        <end position="767"/>
    </location>
</feature>
<dbReference type="GO" id="GO:0004181">
    <property type="term" value="F:metallocarboxypeptidase activity"/>
    <property type="evidence" value="ECO:0007669"/>
    <property type="project" value="UniProtKB-EC"/>
</dbReference>
<dbReference type="InterPro" id="IPR039373">
    <property type="entry name" value="Peptidase_M28B"/>
</dbReference>
<keyword evidence="11 16" id="KW-0472">Membrane</keyword>
<keyword evidence="12" id="KW-0325">Glycoprotein</keyword>
<evidence type="ECO:0000259" key="19">
    <source>
        <dbReference type="Pfam" id="PF04389"/>
    </source>
</evidence>
<dbReference type="EMBL" id="JABFUD020000010">
    <property type="protein sequence ID" value="KAI5074854.1"/>
    <property type="molecule type" value="Genomic_DNA"/>
</dbReference>
<keyword evidence="3" id="KW-0645">Protease</keyword>
<dbReference type="EC" id="3.4.17.21" evidence="15"/>
<organism evidence="20 22">
    <name type="scientific">Adiantum capillus-veneris</name>
    <name type="common">Maidenhair fern</name>
    <dbReference type="NCBI Taxonomy" id="13818"/>
    <lineage>
        <taxon>Eukaryota</taxon>
        <taxon>Viridiplantae</taxon>
        <taxon>Streptophyta</taxon>
        <taxon>Embryophyta</taxon>
        <taxon>Tracheophyta</taxon>
        <taxon>Polypodiopsida</taxon>
        <taxon>Polypodiidae</taxon>
        <taxon>Polypodiales</taxon>
        <taxon>Pteridineae</taxon>
        <taxon>Pteridaceae</taxon>
        <taxon>Vittarioideae</taxon>
        <taxon>Adiantum</taxon>
    </lineage>
</organism>
<evidence type="ECO:0000313" key="21">
    <source>
        <dbReference type="EMBL" id="KAI5074854.1"/>
    </source>
</evidence>
<comment type="subcellular location">
    <subcellularLocation>
        <location evidence="14">Endomembrane system</location>
        <topology evidence="14">Single-pass type II membrane protein</topology>
    </subcellularLocation>
</comment>
<comment type="similarity">
    <text evidence="2">Belongs to the peptidase M28 family. M28B subfamily.</text>
</comment>
<dbReference type="FunFam" id="3.40.630.10:FF:000164">
    <property type="entry name" value="Os01g0740650 protein"/>
    <property type="match status" value="1"/>
</dbReference>
<sequence length="774" mass="85016">MDANHWGKHAPTLSEPDSLEALTSQNEATNSQRVFLSQQRPVMHLDIDGESTALPLKCCGLQRSFFKACCGSTLILVVAILVGFSISIVSFKLTGWSSWHEQDEQRFRHHHHHFVDLALGHSVERYLKELTKAPHVAGSLEDMATADYVKGLFESYGLRTGLKDYEVLLSYPVERSITLLFPNGSEVSLLLTEEPPNAKAIPPFHAYAPSGNVTEEVVYANYGRQEDYSKLDTMNVSVSGKIVIVRYGAVFRGDVVSIAANAGASAVILYSDPEDFAGGGKGGFFPDAEWLPPTGVQRGTVYQGSGDPTTPGWPSSPNGERLSDVDVAAVLPQIPSLPISANDALFIMSSLEGEVAPPDWHGALEIPQYRVGTGPVKVNLDYKGMKKLTRIRNVYGIIEGSEEPDRYVLLGNHRDAWTFGAVDPNSGTAALLEIARRFGILTQHGWQPRRTLVLCSWDAEEYGLIGSTEWVEENIDLLAVKAVAYLNVDCAVVGPGFYAAATPQLDMLLKEVAKEIDDPDSQEKSVLDTWTASAKGKPMVTRLGGGGSDFTAFLQHVGVPSVDMYFGQDYPVYHSLYDNLQWLEKFGDPSFKRLIAASTIWGLVGLRIADSLIIPFDYRNYADELEVYTKAVEKILPENGLDESVSVEPIWSAIQNFRAAVVQVEKEVEVLHKAKAGSANFYELRLSVRILNDRLLQTERAFLDRKGLSGAEWHKHLVYGPSKSDKYGVSFFPGINGAISAALTSGNWGLVQHEVWKVARAIERATVVIVGQLV</sequence>
<dbReference type="InterPro" id="IPR036757">
    <property type="entry name" value="TFR-like_dimer_dom_sf"/>
</dbReference>
<dbReference type="FunFam" id="1.20.930.40:FF:000001">
    <property type="entry name" value="N-acetylated-alpha-linked acidic dipeptidase 2"/>
    <property type="match status" value="1"/>
</dbReference>
<dbReference type="Pfam" id="PF04389">
    <property type="entry name" value="Peptidase_M28"/>
    <property type="match status" value="1"/>
</dbReference>
<dbReference type="CDD" id="cd02121">
    <property type="entry name" value="PA_GCPII_like"/>
    <property type="match status" value="1"/>
</dbReference>
<evidence type="ECO:0000256" key="14">
    <source>
        <dbReference type="ARBA" id="ARBA00060399"/>
    </source>
</evidence>
<dbReference type="OrthoDB" id="5841748at2759"/>
<evidence type="ECO:0000256" key="6">
    <source>
        <dbReference type="ARBA" id="ARBA00022801"/>
    </source>
</evidence>
<proteinExistence type="inferred from homology"/>
<evidence type="ECO:0000256" key="11">
    <source>
        <dbReference type="ARBA" id="ARBA00023136"/>
    </source>
</evidence>
<keyword evidence="6" id="KW-0378">Hydrolase</keyword>
<evidence type="ECO:0000256" key="2">
    <source>
        <dbReference type="ARBA" id="ARBA00005634"/>
    </source>
</evidence>
<keyword evidence="4 16" id="KW-0812">Transmembrane</keyword>
<evidence type="ECO:0000256" key="3">
    <source>
        <dbReference type="ARBA" id="ARBA00022670"/>
    </source>
</evidence>
<dbReference type="Pfam" id="PF04253">
    <property type="entry name" value="TFR_dimer"/>
    <property type="match status" value="1"/>
</dbReference>
<keyword evidence="9 16" id="KW-1133">Transmembrane helix</keyword>
<dbReference type="PANTHER" id="PTHR10404">
    <property type="entry name" value="N-ACETYLATED-ALPHA-LINKED ACIDIC DIPEPTIDASE"/>
    <property type="match status" value="1"/>
</dbReference>
<dbReference type="GO" id="GO:0010073">
    <property type="term" value="P:meristem maintenance"/>
    <property type="evidence" value="ECO:0007669"/>
    <property type="project" value="UniProtKB-ARBA"/>
</dbReference>
<dbReference type="Gene3D" id="3.40.630.10">
    <property type="entry name" value="Zn peptidases"/>
    <property type="match status" value="1"/>
</dbReference>
<dbReference type="SUPFAM" id="SSF53187">
    <property type="entry name" value="Zn-dependent exopeptidases"/>
    <property type="match status" value="1"/>
</dbReference>
<name>A0A9D4ZII6_ADICA</name>
<evidence type="ECO:0000256" key="5">
    <source>
        <dbReference type="ARBA" id="ARBA00022723"/>
    </source>
</evidence>
<dbReference type="GO" id="GO:0012505">
    <property type="term" value="C:endomembrane system"/>
    <property type="evidence" value="ECO:0007669"/>
    <property type="project" value="UniProtKB-SubCell"/>
</dbReference>
<dbReference type="AlphaFoldDB" id="A0A9D4ZII6"/>
<dbReference type="Gene3D" id="3.50.30.30">
    <property type="match status" value="1"/>
</dbReference>
<dbReference type="InterPro" id="IPR046450">
    <property type="entry name" value="PA_dom_sf"/>
</dbReference>
<dbReference type="CDD" id="cd08022">
    <property type="entry name" value="M28_PSMA_like"/>
    <property type="match status" value="1"/>
</dbReference>
<dbReference type="GO" id="GO:0006508">
    <property type="term" value="P:proteolysis"/>
    <property type="evidence" value="ECO:0007669"/>
    <property type="project" value="UniProtKB-KW"/>
</dbReference>
<comment type="catalytic activity">
    <reaction evidence="13">
        <text>Release of an unsubstituted, C-terminal glutamyl residue, typically from Ac-Asp-Glu or folylpoly-gamma-glutamates.</text>
        <dbReference type="EC" id="3.4.17.21"/>
    </reaction>
</comment>
<protein>
    <recommendedName>
        <fullName evidence="15">glutamate carboxypeptidase II</fullName>
        <ecNumber evidence="15">3.4.17.21</ecNumber>
    </recommendedName>
</protein>
<keyword evidence="7" id="KW-0862">Zinc</keyword>
<keyword evidence="5" id="KW-0479">Metal-binding</keyword>
<evidence type="ECO:0000256" key="15">
    <source>
        <dbReference type="ARBA" id="ARBA00066561"/>
    </source>
</evidence>
<evidence type="ECO:0000256" key="1">
    <source>
        <dbReference type="ARBA" id="ARBA00001947"/>
    </source>
</evidence>
<evidence type="ECO:0000313" key="20">
    <source>
        <dbReference type="EMBL" id="KAI5074216.1"/>
    </source>
</evidence>
<accession>A0A9D4ZII6</accession>
<evidence type="ECO:0000256" key="13">
    <source>
        <dbReference type="ARBA" id="ARBA00052003"/>
    </source>
</evidence>
<evidence type="ECO:0000256" key="12">
    <source>
        <dbReference type="ARBA" id="ARBA00023180"/>
    </source>
</evidence>
<evidence type="ECO:0000256" key="16">
    <source>
        <dbReference type="SAM" id="Phobius"/>
    </source>
</evidence>
<comment type="caution">
    <text evidence="20">The sequence shown here is derived from an EMBL/GenBank/DDBJ whole genome shotgun (WGS) entry which is preliminary data.</text>
</comment>
<keyword evidence="10" id="KW-0482">Metalloprotease</keyword>
<dbReference type="GO" id="GO:0046872">
    <property type="term" value="F:metal ion binding"/>
    <property type="evidence" value="ECO:0007669"/>
    <property type="project" value="UniProtKB-KW"/>
</dbReference>
<evidence type="ECO:0000259" key="18">
    <source>
        <dbReference type="Pfam" id="PF04253"/>
    </source>
</evidence>
<keyword evidence="8" id="KW-0735">Signal-anchor</keyword>
<evidence type="ECO:0000259" key="17">
    <source>
        <dbReference type="Pfam" id="PF02225"/>
    </source>
</evidence>
<keyword evidence="22" id="KW-1185">Reference proteome</keyword>
<dbReference type="Pfam" id="PF02225">
    <property type="entry name" value="PA"/>
    <property type="match status" value="1"/>
</dbReference>
<feature type="domain" description="PA" evidence="17">
    <location>
        <begin position="213"/>
        <end position="300"/>
    </location>
</feature>
<evidence type="ECO:0000256" key="8">
    <source>
        <dbReference type="ARBA" id="ARBA00022968"/>
    </source>
</evidence>
<evidence type="ECO:0000256" key="7">
    <source>
        <dbReference type="ARBA" id="ARBA00022833"/>
    </source>
</evidence>
<dbReference type="InterPro" id="IPR007365">
    <property type="entry name" value="TFR-like_dimer_dom"/>
</dbReference>
<dbReference type="GO" id="GO:0050793">
    <property type="term" value="P:regulation of developmental process"/>
    <property type="evidence" value="ECO:0007669"/>
    <property type="project" value="UniProtKB-ARBA"/>
</dbReference>
<dbReference type="InterPro" id="IPR007484">
    <property type="entry name" value="Peptidase_M28"/>
</dbReference>
<evidence type="ECO:0000256" key="10">
    <source>
        <dbReference type="ARBA" id="ARBA00023049"/>
    </source>
</evidence>
<feature type="domain" description="Peptidase M28" evidence="19">
    <location>
        <begin position="393"/>
        <end position="586"/>
    </location>
</feature>
<dbReference type="SUPFAM" id="SSF52025">
    <property type="entry name" value="PA domain"/>
    <property type="match status" value="1"/>
</dbReference>
<dbReference type="PANTHER" id="PTHR10404:SF46">
    <property type="entry name" value="VACUOLAR PROTEIN SORTING-ASSOCIATED PROTEIN 70"/>
    <property type="match status" value="1"/>
</dbReference>
<gene>
    <name evidence="20" type="ORF">GOP47_0010177</name>
    <name evidence="21" type="ORF">GOP47_0010815</name>
</gene>
<dbReference type="Gene3D" id="1.20.930.40">
    <property type="entry name" value="Transferrin receptor-like, dimerisation domain"/>
    <property type="match status" value="1"/>
</dbReference>